<dbReference type="RefSeq" id="WP_012162306.1">
    <property type="nucleotide sequence ID" value="NC_009925.1"/>
</dbReference>
<evidence type="ECO:0000256" key="1">
    <source>
        <dbReference type="SAM" id="Phobius"/>
    </source>
</evidence>
<dbReference type="AlphaFoldDB" id="B0CCB0"/>
<keyword evidence="1" id="KW-0472">Membrane</keyword>
<name>B0CCB0_ACAM1</name>
<accession>B0CCB0</accession>
<gene>
    <name evidence="2" type="ordered locus">AM1_1774</name>
</gene>
<feature type="transmembrane region" description="Helical" evidence="1">
    <location>
        <begin position="53"/>
        <end position="72"/>
    </location>
</feature>
<dbReference type="KEGG" id="amr:AM1_1774"/>
<dbReference type="EMBL" id="CP000828">
    <property type="protein sequence ID" value="ABW26795.1"/>
    <property type="molecule type" value="Genomic_DNA"/>
</dbReference>
<protein>
    <submittedName>
        <fullName evidence="2">Uncharacterized protein</fullName>
    </submittedName>
</protein>
<proteinExistence type="predicted"/>
<organism evidence="2 3">
    <name type="scientific">Acaryochloris marina (strain MBIC 11017)</name>
    <dbReference type="NCBI Taxonomy" id="329726"/>
    <lineage>
        <taxon>Bacteria</taxon>
        <taxon>Bacillati</taxon>
        <taxon>Cyanobacteriota</taxon>
        <taxon>Cyanophyceae</taxon>
        <taxon>Acaryochloridales</taxon>
        <taxon>Acaryochloridaceae</taxon>
        <taxon>Acaryochloris</taxon>
    </lineage>
</organism>
<dbReference type="Proteomes" id="UP000000268">
    <property type="component" value="Chromosome"/>
</dbReference>
<keyword evidence="3" id="KW-1185">Reference proteome</keyword>
<sequence length="299" mass="33986">MKEKNFNNQNSKKDVQQTIEYLSTSELNKLQDQIANDISIIKSIHETFKTAKIIITTIMSIMGLILAQGIYAKATSSDWILRWLIQNIYSPEHIYNLNKDNVEIKDLKKVKKGAPDFVFNATKEWSQKQYEDFIKKEEFVNVVTERFNQHILAKIELIKVKGKVTKEFVSDVGKLPIPAALTMLPDTSLQTNCGHSIDHNKDLAVVVVPHDIDESYFLAYGCNSKYPNQVYLRIVREGEESPLINSVRIVGREKNSPNKHSGILEIRVTQSVAKKMRLSGADSFTAYLPKVQVSISKAE</sequence>
<keyword evidence="1" id="KW-0812">Transmembrane</keyword>
<dbReference type="HOGENOM" id="CLU_929453_0_0_3"/>
<reference evidence="2 3" key="1">
    <citation type="journal article" date="2008" name="Proc. Natl. Acad. Sci. U.S.A.">
        <title>Niche adaptation and genome expansion in the chlorophyll d-producing cyanobacterium Acaryochloris marina.</title>
        <authorList>
            <person name="Swingley W.D."/>
            <person name="Chen M."/>
            <person name="Cheung P.C."/>
            <person name="Conrad A.L."/>
            <person name="Dejesa L.C."/>
            <person name="Hao J."/>
            <person name="Honchak B.M."/>
            <person name="Karbach L.E."/>
            <person name="Kurdoglu A."/>
            <person name="Lahiri S."/>
            <person name="Mastrian S.D."/>
            <person name="Miyashita H."/>
            <person name="Page L."/>
            <person name="Ramakrishna P."/>
            <person name="Satoh S."/>
            <person name="Sattley W.M."/>
            <person name="Shimada Y."/>
            <person name="Taylor H.L."/>
            <person name="Tomo T."/>
            <person name="Tsuchiya T."/>
            <person name="Wang Z.T."/>
            <person name="Raymond J."/>
            <person name="Mimuro M."/>
            <person name="Blankenship R.E."/>
            <person name="Touchman J.W."/>
        </authorList>
    </citation>
    <scope>NUCLEOTIDE SEQUENCE [LARGE SCALE GENOMIC DNA]</scope>
    <source>
        <strain evidence="3">MBIC 11017</strain>
    </source>
</reference>
<evidence type="ECO:0000313" key="3">
    <source>
        <dbReference type="Proteomes" id="UP000000268"/>
    </source>
</evidence>
<keyword evidence="1" id="KW-1133">Transmembrane helix</keyword>
<evidence type="ECO:0000313" key="2">
    <source>
        <dbReference type="EMBL" id="ABW26795.1"/>
    </source>
</evidence>